<feature type="compositionally biased region" description="Basic and acidic residues" evidence="1">
    <location>
        <begin position="139"/>
        <end position="165"/>
    </location>
</feature>
<feature type="non-terminal residue" evidence="2">
    <location>
        <position position="264"/>
    </location>
</feature>
<feature type="compositionally biased region" description="Gly residues" evidence="1">
    <location>
        <begin position="91"/>
        <end position="101"/>
    </location>
</feature>
<keyword evidence="3" id="KW-1185">Reference proteome</keyword>
<feature type="region of interest" description="Disordered" evidence="1">
    <location>
        <begin position="1"/>
        <end position="46"/>
    </location>
</feature>
<feature type="compositionally biased region" description="Low complexity" evidence="1">
    <location>
        <begin position="102"/>
        <end position="136"/>
    </location>
</feature>
<name>A0AAD3HMX8_9CHLO</name>
<evidence type="ECO:0008006" key="4">
    <source>
        <dbReference type="Google" id="ProtNLM"/>
    </source>
</evidence>
<proteinExistence type="predicted"/>
<comment type="caution">
    <text evidence="2">The sequence shown here is derived from an EMBL/GenBank/DDBJ whole genome shotgun (WGS) entry which is preliminary data.</text>
</comment>
<accession>A0AAD3HMX8</accession>
<evidence type="ECO:0000313" key="3">
    <source>
        <dbReference type="Proteomes" id="UP001054857"/>
    </source>
</evidence>
<feature type="compositionally biased region" description="Basic and acidic residues" evidence="1">
    <location>
        <begin position="32"/>
        <end position="46"/>
    </location>
</feature>
<gene>
    <name evidence="2" type="ORF">Agub_g8253</name>
</gene>
<feature type="region of interest" description="Disordered" evidence="1">
    <location>
        <begin position="64"/>
        <end position="200"/>
    </location>
</feature>
<evidence type="ECO:0000313" key="2">
    <source>
        <dbReference type="EMBL" id="GFR46642.1"/>
    </source>
</evidence>
<protein>
    <recommendedName>
        <fullName evidence="4">WW domain-containing protein</fullName>
    </recommendedName>
</protein>
<dbReference type="Proteomes" id="UP001054857">
    <property type="component" value="Unassembled WGS sequence"/>
</dbReference>
<evidence type="ECO:0000256" key="1">
    <source>
        <dbReference type="SAM" id="MobiDB-lite"/>
    </source>
</evidence>
<feature type="compositionally biased region" description="Low complexity" evidence="1">
    <location>
        <begin position="166"/>
        <end position="192"/>
    </location>
</feature>
<dbReference type="EMBL" id="BMAR01000015">
    <property type="protein sequence ID" value="GFR46642.1"/>
    <property type="molecule type" value="Genomic_DNA"/>
</dbReference>
<dbReference type="PANTHER" id="PTHR47852:SF2">
    <property type="entry name" value="WW DOMAIN-CONTAINING PROTEIN"/>
    <property type="match status" value="1"/>
</dbReference>
<dbReference type="AlphaFoldDB" id="A0AAD3HMX8"/>
<organism evidence="2 3">
    <name type="scientific">Astrephomene gubernaculifera</name>
    <dbReference type="NCBI Taxonomy" id="47775"/>
    <lineage>
        <taxon>Eukaryota</taxon>
        <taxon>Viridiplantae</taxon>
        <taxon>Chlorophyta</taxon>
        <taxon>core chlorophytes</taxon>
        <taxon>Chlorophyceae</taxon>
        <taxon>CS clade</taxon>
        <taxon>Chlamydomonadales</taxon>
        <taxon>Astrephomenaceae</taxon>
        <taxon>Astrephomene</taxon>
    </lineage>
</organism>
<reference evidence="2 3" key="1">
    <citation type="journal article" date="2021" name="Sci. Rep.">
        <title>Genome sequencing of the multicellular alga Astrephomene provides insights into convergent evolution of germ-soma differentiation.</title>
        <authorList>
            <person name="Yamashita S."/>
            <person name="Yamamoto K."/>
            <person name="Matsuzaki R."/>
            <person name="Suzuki S."/>
            <person name="Yamaguchi H."/>
            <person name="Hirooka S."/>
            <person name="Minakuchi Y."/>
            <person name="Miyagishima S."/>
            <person name="Kawachi M."/>
            <person name="Toyoda A."/>
            <person name="Nozaki H."/>
        </authorList>
    </citation>
    <scope>NUCLEOTIDE SEQUENCE [LARGE SCALE GENOMIC DNA]</scope>
    <source>
        <strain evidence="2 3">NIES-4017</strain>
    </source>
</reference>
<dbReference type="PANTHER" id="PTHR47852">
    <property type="entry name" value="OS06G0298400 PROTEIN"/>
    <property type="match status" value="1"/>
</dbReference>
<sequence length="264" mass="27455">GKRSKGLGARMGALVQKWSAAQRQLEAEEEEQARKAAEAEDPGALERKRLAELERWKWEQQITGAASHNANFAPLGDWRSRFPKMATQQQDGGGSSSGTGGEAAAAEAGTSPAVAGEAATDPATAAAAAAAAAAQKAARKAEKEAKREKKDKSRDKTKDKVKDKQQPSAAAPASALPSSSSKHQAAAAAPAASGGGVLNSKTRPDLDALSAGLPAGWRAMWDKGSGDVYYGNLTTRVGACRLLRLLPCCIRVLLPVLLHAVIVQ</sequence>